<gene>
    <name evidence="1" type="ORF">SDC9_159542</name>
</gene>
<dbReference type="AlphaFoldDB" id="A0A645FE34"/>
<protein>
    <submittedName>
        <fullName evidence="1">Uncharacterized protein</fullName>
    </submittedName>
</protein>
<comment type="caution">
    <text evidence="1">The sequence shown here is derived from an EMBL/GenBank/DDBJ whole genome shotgun (WGS) entry which is preliminary data.</text>
</comment>
<reference evidence="1" key="1">
    <citation type="submission" date="2019-08" db="EMBL/GenBank/DDBJ databases">
        <authorList>
            <person name="Kucharzyk K."/>
            <person name="Murdoch R.W."/>
            <person name="Higgins S."/>
            <person name="Loffler F."/>
        </authorList>
    </citation>
    <scope>NUCLEOTIDE SEQUENCE</scope>
</reference>
<proteinExistence type="predicted"/>
<accession>A0A645FE34</accession>
<sequence>MAKNTAAKVAETVGGKTLEMTRTGQYLEKINATSELWDKASANFANADTKVANALQIDAYVVTPRYELKKYDVKEKTEQKVVISPKAQSVNVFNKKFIEPYLKKSGLPISM</sequence>
<organism evidence="1">
    <name type="scientific">bioreactor metagenome</name>
    <dbReference type="NCBI Taxonomy" id="1076179"/>
    <lineage>
        <taxon>unclassified sequences</taxon>
        <taxon>metagenomes</taxon>
        <taxon>ecological metagenomes</taxon>
    </lineage>
</organism>
<name>A0A645FE34_9ZZZZ</name>
<evidence type="ECO:0000313" key="1">
    <source>
        <dbReference type="EMBL" id="MPN12230.1"/>
    </source>
</evidence>
<dbReference type="EMBL" id="VSSQ01058531">
    <property type="protein sequence ID" value="MPN12230.1"/>
    <property type="molecule type" value="Genomic_DNA"/>
</dbReference>